<dbReference type="EMBL" id="BMEX01000001">
    <property type="protein sequence ID" value="GGA31747.1"/>
    <property type="molecule type" value="Genomic_DNA"/>
</dbReference>
<gene>
    <name evidence="1" type="ORF">GCM10007416_00320</name>
</gene>
<name>A0ABQ1FWJ3_9BACL</name>
<keyword evidence="2" id="KW-1185">Reference proteome</keyword>
<comment type="caution">
    <text evidence="1">The sequence shown here is derived from an EMBL/GenBank/DDBJ whole genome shotgun (WGS) entry which is preliminary data.</text>
</comment>
<dbReference type="RefSeq" id="WP_188428585.1">
    <property type="nucleotide sequence ID" value="NZ_BMEX01000001.1"/>
</dbReference>
<evidence type="ECO:0000313" key="2">
    <source>
        <dbReference type="Proteomes" id="UP000617979"/>
    </source>
</evidence>
<dbReference type="Proteomes" id="UP000617979">
    <property type="component" value="Unassembled WGS sequence"/>
</dbReference>
<evidence type="ECO:0000313" key="1">
    <source>
        <dbReference type="EMBL" id="GGA31747.1"/>
    </source>
</evidence>
<accession>A0ABQ1FWJ3</accession>
<sequence length="93" mass="10622">MSDEIKDMLQAILGRLDSMENQMDEHGTILKAVRGRLEEQGAEIKGINERLARMEGDIKDLKVGQERSEQIMEKLALRSIEQETKIDALKRAK</sequence>
<organism evidence="1 2">
    <name type="scientific">Kroppenstedtia guangzhouensis</name>
    <dbReference type="NCBI Taxonomy" id="1274356"/>
    <lineage>
        <taxon>Bacteria</taxon>
        <taxon>Bacillati</taxon>
        <taxon>Bacillota</taxon>
        <taxon>Bacilli</taxon>
        <taxon>Bacillales</taxon>
        <taxon>Thermoactinomycetaceae</taxon>
        <taxon>Kroppenstedtia</taxon>
    </lineage>
</organism>
<reference evidence="2" key="1">
    <citation type="journal article" date="2019" name="Int. J. Syst. Evol. Microbiol.">
        <title>The Global Catalogue of Microorganisms (GCM) 10K type strain sequencing project: providing services to taxonomists for standard genome sequencing and annotation.</title>
        <authorList>
            <consortium name="The Broad Institute Genomics Platform"/>
            <consortium name="The Broad Institute Genome Sequencing Center for Infectious Disease"/>
            <person name="Wu L."/>
            <person name="Ma J."/>
        </authorList>
    </citation>
    <scope>NUCLEOTIDE SEQUENCE [LARGE SCALE GENOMIC DNA]</scope>
    <source>
        <strain evidence="2">CGMCC 1.12404</strain>
    </source>
</reference>
<proteinExistence type="predicted"/>
<dbReference type="Gene3D" id="1.20.5.340">
    <property type="match status" value="1"/>
</dbReference>
<protein>
    <submittedName>
        <fullName evidence="1">Uncharacterized protein</fullName>
    </submittedName>
</protein>